<dbReference type="Gene3D" id="1.10.287.470">
    <property type="entry name" value="Helix hairpin bin"/>
    <property type="match status" value="1"/>
</dbReference>
<protein>
    <submittedName>
        <fullName evidence="1">RND family efflux transporter MFP subunit</fullName>
    </submittedName>
</protein>
<name>A0A829HCP5_LACPA</name>
<organism evidence="1 2">
    <name type="scientific">Lacticaseibacillus paracasei subsp. paracasei Lpp41</name>
    <dbReference type="NCBI Taxonomy" id="1256208"/>
    <lineage>
        <taxon>Bacteria</taxon>
        <taxon>Bacillati</taxon>
        <taxon>Bacillota</taxon>
        <taxon>Bacilli</taxon>
        <taxon>Lactobacillales</taxon>
        <taxon>Lactobacillaceae</taxon>
        <taxon>Lacticaseibacillus</taxon>
    </lineage>
</organism>
<accession>A0A829HCP5</accession>
<sequence length="351" mass="38986">MKHKKALIIAGCLLLLVLLAITAIKIFEFQTSASHDQKPTYSIQRIHHTDDLVESGKIVANDTRLLHNPTGRIDQVNVRDGDHVAKDAVLLTVYDQTVQDQVNEAQNALDKAQQGLNRAITANNKVIDQFNKSTDATERETLQETINKNKDDISDQTRDLQAQQTQLTTLKNKVYQSLLAPFAGILTIINDEKTGDPVITINSDERHVQAKVTEYDYTKLANEHPAKITAIATDKSQTSVVRNLSQVPDTTDKQNIATYPFTVPVDGRFMYGQSVKVALPQDEIKLSAKAVVTRDKQLFVWRVNSANKVHLQPVEGTKKNGVFVLTTGIKSGARIVTNPDKSLKDGMRVVK</sequence>
<reference evidence="1 2" key="1">
    <citation type="journal article" date="2013" name="PLoS ONE">
        <title>Lactobacillus paracasei comparative genomics: towards species pan-genome definition and exploitation of diversity.</title>
        <authorList>
            <person name="Smokvina T."/>
            <person name="Wels M."/>
            <person name="Polka J."/>
            <person name="Chervaux C."/>
            <person name="Brisse S."/>
            <person name="Boekhorst J."/>
            <person name="van Hylckama Vlieg J.E."/>
            <person name="Siezen R.J."/>
        </authorList>
    </citation>
    <scope>NUCLEOTIDE SEQUENCE [LARGE SCALE GENOMIC DNA]</scope>
    <source>
        <strain evidence="1 2">Lpp41</strain>
    </source>
</reference>
<comment type="caution">
    <text evidence="1">The sequence shown here is derived from an EMBL/GenBank/DDBJ whole genome shotgun (WGS) entry which is preliminary data.</text>
</comment>
<dbReference type="Proteomes" id="UP000014244">
    <property type="component" value="Unassembled WGS sequence"/>
</dbReference>
<dbReference type="EMBL" id="ANKE01000033">
    <property type="protein sequence ID" value="EPC76239.1"/>
    <property type="molecule type" value="Genomic_DNA"/>
</dbReference>
<dbReference type="Gene3D" id="2.40.420.20">
    <property type="match status" value="1"/>
</dbReference>
<dbReference type="Gene3D" id="2.40.50.100">
    <property type="match status" value="1"/>
</dbReference>
<evidence type="ECO:0000313" key="1">
    <source>
        <dbReference type="EMBL" id="EPC76239.1"/>
    </source>
</evidence>
<dbReference type="GO" id="GO:0015562">
    <property type="term" value="F:efflux transmembrane transporter activity"/>
    <property type="evidence" value="ECO:0007669"/>
    <property type="project" value="TreeGrafter"/>
</dbReference>
<dbReference type="AlphaFoldDB" id="A0A829HCP5"/>
<gene>
    <name evidence="1" type="ORF">Lpp41_00505</name>
</gene>
<evidence type="ECO:0000313" key="2">
    <source>
        <dbReference type="Proteomes" id="UP000014244"/>
    </source>
</evidence>
<proteinExistence type="predicted"/>
<dbReference type="PANTHER" id="PTHR30469">
    <property type="entry name" value="MULTIDRUG RESISTANCE PROTEIN MDTA"/>
    <property type="match status" value="1"/>
</dbReference>
<dbReference type="GO" id="GO:1990281">
    <property type="term" value="C:efflux pump complex"/>
    <property type="evidence" value="ECO:0007669"/>
    <property type="project" value="TreeGrafter"/>
</dbReference>